<evidence type="ECO:0000313" key="1">
    <source>
        <dbReference type="EMBL" id="VFQ81184.1"/>
    </source>
</evidence>
<protein>
    <submittedName>
        <fullName evidence="1">Uncharacterized protein</fullName>
    </submittedName>
</protein>
<accession>A0A484LYK6</accession>
<organism evidence="1 2">
    <name type="scientific">Cuscuta campestris</name>
    <dbReference type="NCBI Taxonomy" id="132261"/>
    <lineage>
        <taxon>Eukaryota</taxon>
        <taxon>Viridiplantae</taxon>
        <taxon>Streptophyta</taxon>
        <taxon>Embryophyta</taxon>
        <taxon>Tracheophyta</taxon>
        <taxon>Spermatophyta</taxon>
        <taxon>Magnoliopsida</taxon>
        <taxon>eudicotyledons</taxon>
        <taxon>Gunneridae</taxon>
        <taxon>Pentapetalae</taxon>
        <taxon>asterids</taxon>
        <taxon>lamiids</taxon>
        <taxon>Solanales</taxon>
        <taxon>Convolvulaceae</taxon>
        <taxon>Cuscuteae</taxon>
        <taxon>Cuscuta</taxon>
        <taxon>Cuscuta subgen. Grammica</taxon>
        <taxon>Cuscuta sect. Cleistogrammica</taxon>
    </lineage>
</organism>
<dbReference type="Proteomes" id="UP000595140">
    <property type="component" value="Unassembled WGS sequence"/>
</dbReference>
<reference evidence="1 2" key="1">
    <citation type="submission" date="2018-04" db="EMBL/GenBank/DDBJ databases">
        <authorList>
            <person name="Vogel A."/>
        </authorList>
    </citation>
    <scope>NUCLEOTIDE SEQUENCE [LARGE SCALE GENOMIC DNA]</scope>
</reference>
<dbReference type="EMBL" id="OOIL02002239">
    <property type="protein sequence ID" value="VFQ81184.1"/>
    <property type="molecule type" value="Genomic_DNA"/>
</dbReference>
<name>A0A484LYK6_9ASTE</name>
<proteinExistence type="predicted"/>
<gene>
    <name evidence="1" type="ORF">CCAM_LOCUS22960</name>
</gene>
<sequence>MGKKAVSATSSINGLDGGLAISIGIGHEDRRIGDGLLLRRWVVLRLQQQRRTIARGGKAEPNLRRTLVFVGQSLTRADSGKPIIYQVVKEMIEKMGYKVMNEGSEEAGIETKEFILLRNMLIATVEEHYIDAAQWRTS</sequence>
<evidence type="ECO:0000313" key="2">
    <source>
        <dbReference type="Proteomes" id="UP000595140"/>
    </source>
</evidence>
<dbReference type="AlphaFoldDB" id="A0A484LYK6"/>
<dbReference type="OrthoDB" id="566255at2759"/>
<keyword evidence="2" id="KW-1185">Reference proteome</keyword>